<dbReference type="RefSeq" id="WP_344474343.1">
    <property type="nucleotide sequence ID" value="NZ_BAAASB010000004.1"/>
</dbReference>
<keyword evidence="4 6" id="KW-0238">DNA-binding</keyword>
<dbReference type="EMBL" id="JBHSKP010000008">
    <property type="protein sequence ID" value="MFC5153127.1"/>
    <property type="molecule type" value="Genomic_DNA"/>
</dbReference>
<dbReference type="InterPro" id="IPR036388">
    <property type="entry name" value="WH-like_DNA-bd_sf"/>
</dbReference>
<gene>
    <name evidence="8" type="ORF">ACFPRH_15430</name>
</gene>
<evidence type="ECO:0000256" key="3">
    <source>
        <dbReference type="ARBA" id="ARBA00023015"/>
    </source>
</evidence>
<dbReference type="PROSITE" id="PS51755">
    <property type="entry name" value="OMPR_PHOB"/>
    <property type="match status" value="1"/>
</dbReference>
<dbReference type="InterPro" id="IPR011990">
    <property type="entry name" value="TPR-like_helical_dom_sf"/>
</dbReference>
<dbReference type="PANTHER" id="PTHR35807:SF1">
    <property type="entry name" value="TRANSCRIPTIONAL REGULATOR REDD"/>
    <property type="match status" value="1"/>
</dbReference>
<dbReference type="SMART" id="SM01043">
    <property type="entry name" value="BTAD"/>
    <property type="match status" value="1"/>
</dbReference>
<evidence type="ECO:0000256" key="6">
    <source>
        <dbReference type="PROSITE-ProRule" id="PRU01091"/>
    </source>
</evidence>
<evidence type="ECO:0000313" key="9">
    <source>
        <dbReference type="Proteomes" id="UP001596160"/>
    </source>
</evidence>
<comment type="similarity">
    <text evidence="1">Belongs to the AfsR/DnrI/RedD regulatory family.</text>
</comment>
<reference evidence="9" key="1">
    <citation type="journal article" date="2019" name="Int. J. Syst. Evol. Microbiol.">
        <title>The Global Catalogue of Microorganisms (GCM) 10K type strain sequencing project: providing services to taxonomists for standard genome sequencing and annotation.</title>
        <authorList>
            <consortium name="The Broad Institute Genomics Platform"/>
            <consortium name="The Broad Institute Genome Sequencing Center for Infectious Disease"/>
            <person name="Wu L."/>
            <person name="Ma J."/>
        </authorList>
    </citation>
    <scope>NUCLEOTIDE SEQUENCE [LARGE SCALE GENOMIC DNA]</scope>
    <source>
        <strain evidence="9">PCU 266</strain>
    </source>
</reference>
<dbReference type="SMART" id="SM00862">
    <property type="entry name" value="Trans_reg_C"/>
    <property type="match status" value="1"/>
</dbReference>
<organism evidence="8 9">
    <name type="scientific">Streptomyces amakusaensis</name>
    <dbReference type="NCBI Taxonomy" id="67271"/>
    <lineage>
        <taxon>Bacteria</taxon>
        <taxon>Bacillati</taxon>
        <taxon>Actinomycetota</taxon>
        <taxon>Actinomycetes</taxon>
        <taxon>Kitasatosporales</taxon>
        <taxon>Streptomycetaceae</taxon>
        <taxon>Streptomyces</taxon>
    </lineage>
</organism>
<name>A0ABW0AHY9_9ACTN</name>
<dbReference type="Gene3D" id="1.25.40.10">
    <property type="entry name" value="Tetratricopeptide repeat domain"/>
    <property type="match status" value="1"/>
</dbReference>
<dbReference type="Pfam" id="PF00486">
    <property type="entry name" value="Trans_reg_C"/>
    <property type="match status" value="1"/>
</dbReference>
<protein>
    <submittedName>
        <fullName evidence="8">AfsR/SARP family transcriptional regulator</fullName>
    </submittedName>
</protein>
<dbReference type="PANTHER" id="PTHR35807">
    <property type="entry name" value="TRANSCRIPTIONAL REGULATOR REDD-RELATED"/>
    <property type="match status" value="1"/>
</dbReference>
<evidence type="ECO:0000256" key="2">
    <source>
        <dbReference type="ARBA" id="ARBA00023012"/>
    </source>
</evidence>
<keyword evidence="2" id="KW-0902">Two-component regulatory system</keyword>
<dbReference type="Pfam" id="PF03704">
    <property type="entry name" value="BTAD"/>
    <property type="match status" value="1"/>
</dbReference>
<keyword evidence="5" id="KW-0804">Transcription</keyword>
<evidence type="ECO:0000256" key="4">
    <source>
        <dbReference type="ARBA" id="ARBA00023125"/>
    </source>
</evidence>
<evidence type="ECO:0000259" key="7">
    <source>
        <dbReference type="PROSITE" id="PS51755"/>
    </source>
</evidence>
<evidence type="ECO:0000256" key="5">
    <source>
        <dbReference type="ARBA" id="ARBA00023163"/>
    </source>
</evidence>
<accession>A0ABW0AHY9</accession>
<dbReference type="InterPro" id="IPR051677">
    <property type="entry name" value="AfsR-DnrI-RedD_regulator"/>
</dbReference>
<dbReference type="InterPro" id="IPR001867">
    <property type="entry name" value="OmpR/PhoB-type_DNA-bd"/>
</dbReference>
<dbReference type="InterPro" id="IPR005158">
    <property type="entry name" value="BTAD"/>
</dbReference>
<evidence type="ECO:0000313" key="8">
    <source>
        <dbReference type="EMBL" id="MFC5153127.1"/>
    </source>
</evidence>
<feature type="DNA-binding region" description="OmpR/PhoB-type" evidence="6">
    <location>
        <begin position="1"/>
        <end position="101"/>
    </location>
</feature>
<comment type="caution">
    <text evidence="8">The sequence shown here is derived from an EMBL/GenBank/DDBJ whole genome shotgun (WGS) entry which is preliminary data.</text>
</comment>
<keyword evidence="9" id="KW-1185">Reference proteome</keyword>
<dbReference type="Gene3D" id="1.10.10.10">
    <property type="entry name" value="Winged helix-like DNA-binding domain superfamily/Winged helix DNA-binding domain"/>
    <property type="match status" value="1"/>
</dbReference>
<dbReference type="SUPFAM" id="SSF46894">
    <property type="entry name" value="C-terminal effector domain of the bipartite response regulators"/>
    <property type="match status" value="1"/>
</dbReference>
<evidence type="ECO:0000256" key="1">
    <source>
        <dbReference type="ARBA" id="ARBA00005820"/>
    </source>
</evidence>
<keyword evidence="3" id="KW-0805">Transcription regulation</keyword>
<sequence length="252" mass="28388">MSLFVEAKLLGEFSVSVNGQRLYVPAQKQRVLLALLLAEAPRSVSLEQLVGYLWDDDRRPHNERGALHIHMARLRHALARADRRLNVVIRTEEGSYRVVCDRLDTDLTSYQDWCAGARVARQSGDDTAERRCIEQALALWQGELLEDVPAAAAYDRTRLQLRERQLDLTERLHELRIAGGEPGCAVADLRRLVAVHPLRENTWYLLMKALLEAGRSAEAVATFSTARNVFVKELGVEPGVQLRALFEEVLAA</sequence>
<dbReference type="InterPro" id="IPR016032">
    <property type="entry name" value="Sig_transdc_resp-reg_C-effctor"/>
</dbReference>
<feature type="domain" description="OmpR/PhoB-type" evidence="7">
    <location>
        <begin position="1"/>
        <end position="101"/>
    </location>
</feature>
<dbReference type="SUPFAM" id="SSF48452">
    <property type="entry name" value="TPR-like"/>
    <property type="match status" value="1"/>
</dbReference>
<dbReference type="CDD" id="cd15831">
    <property type="entry name" value="BTAD"/>
    <property type="match status" value="1"/>
</dbReference>
<dbReference type="Proteomes" id="UP001596160">
    <property type="component" value="Unassembled WGS sequence"/>
</dbReference>
<proteinExistence type="inferred from homology"/>